<name>A0ACC0BS25_CATRO</name>
<gene>
    <name evidence="1" type="ORF">M9H77_06278</name>
</gene>
<dbReference type="Proteomes" id="UP001060085">
    <property type="component" value="Linkage Group LG02"/>
</dbReference>
<organism evidence="1 2">
    <name type="scientific">Catharanthus roseus</name>
    <name type="common">Madagascar periwinkle</name>
    <name type="synonym">Vinca rosea</name>
    <dbReference type="NCBI Taxonomy" id="4058"/>
    <lineage>
        <taxon>Eukaryota</taxon>
        <taxon>Viridiplantae</taxon>
        <taxon>Streptophyta</taxon>
        <taxon>Embryophyta</taxon>
        <taxon>Tracheophyta</taxon>
        <taxon>Spermatophyta</taxon>
        <taxon>Magnoliopsida</taxon>
        <taxon>eudicotyledons</taxon>
        <taxon>Gunneridae</taxon>
        <taxon>Pentapetalae</taxon>
        <taxon>asterids</taxon>
        <taxon>lamiids</taxon>
        <taxon>Gentianales</taxon>
        <taxon>Apocynaceae</taxon>
        <taxon>Rauvolfioideae</taxon>
        <taxon>Vinceae</taxon>
        <taxon>Catharanthinae</taxon>
        <taxon>Catharanthus</taxon>
    </lineage>
</organism>
<reference evidence="2" key="1">
    <citation type="journal article" date="2023" name="Nat. Plants">
        <title>Single-cell RNA sequencing provides a high-resolution roadmap for understanding the multicellular compartmentation of specialized metabolism.</title>
        <authorList>
            <person name="Sun S."/>
            <person name="Shen X."/>
            <person name="Li Y."/>
            <person name="Li Y."/>
            <person name="Wang S."/>
            <person name="Li R."/>
            <person name="Zhang H."/>
            <person name="Shen G."/>
            <person name="Guo B."/>
            <person name="Wei J."/>
            <person name="Xu J."/>
            <person name="St-Pierre B."/>
            <person name="Chen S."/>
            <person name="Sun C."/>
        </authorList>
    </citation>
    <scope>NUCLEOTIDE SEQUENCE [LARGE SCALE GENOMIC DNA]</scope>
</reference>
<evidence type="ECO:0000313" key="1">
    <source>
        <dbReference type="EMBL" id="KAI5675328.1"/>
    </source>
</evidence>
<accession>A0ACC0BS25</accession>
<evidence type="ECO:0000313" key="2">
    <source>
        <dbReference type="Proteomes" id="UP001060085"/>
    </source>
</evidence>
<keyword evidence="2" id="KW-1185">Reference proteome</keyword>
<sequence length="136" mass="16009">MKNWEFWQKIREKVRRIEGVSCIKNVFDKEDAMNDGGKSDGEGIPRANIDSDVYVVNDKMNGADEDDGIDAEQDDMEQEDVADENHDSQVNEPAEDCQKKRKNSRWKKVMKKMMNMKKKKWKKGMKMKRTKKTMMK</sequence>
<protein>
    <submittedName>
        <fullName evidence="1">Uncharacterized protein</fullName>
    </submittedName>
</protein>
<comment type="caution">
    <text evidence="1">The sequence shown here is derived from an EMBL/GenBank/DDBJ whole genome shotgun (WGS) entry which is preliminary data.</text>
</comment>
<proteinExistence type="predicted"/>
<dbReference type="EMBL" id="CM044702">
    <property type="protein sequence ID" value="KAI5675328.1"/>
    <property type="molecule type" value="Genomic_DNA"/>
</dbReference>